<accession>A0ABQ9H8I4</accession>
<protein>
    <submittedName>
        <fullName evidence="1">Uncharacterized protein</fullName>
    </submittedName>
</protein>
<dbReference type="EMBL" id="JARBHB010000006">
    <property type="protein sequence ID" value="KAJ8880595.1"/>
    <property type="molecule type" value="Genomic_DNA"/>
</dbReference>
<evidence type="ECO:0000313" key="2">
    <source>
        <dbReference type="Proteomes" id="UP001159363"/>
    </source>
</evidence>
<name>A0ABQ9H8I4_9NEOP</name>
<reference evidence="1 2" key="1">
    <citation type="submission" date="2023-02" db="EMBL/GenBank/DDBJ databases">
        <title>LHISI_Scaffold_Assembly.</title>
        <authorList>
            <person name="Stuart O.P."/>
            <person name="Cleave R."/>
            <person name="Magrath M.J.L."/>
            <person name="Mikheyev A.S."/>
        </authorList>
    </citation>
    <scope>NUCLEOTIDE SEQUENCE [LARGE SCALE GENOMIC DNA]</scope>
    <source>
        <strain evidence="1">Daus_M_001</strain>
        <tissue evidence="1">Leg muscle</tissue>
    </source>
</reference>
<sequence>MEVYLGEDGYLQVAMLLRRKMKRLTKTVLEWSSRNHRGPRRPPDRWDKDIRRFAGVNWQRIAQDQRLAHLSNLKAEPLALVLCDPTNSCGATNARTPPPPHQGEPGSIPGGVAPGFRMWETCRTVPLVGGFSRGSPVSSTLCIPPLLHAHLASPSSVQISSFHTNFSTELGFHAGAVEAVIVAGSLKPRRSSCPAEMRLVTTLPRRKACREGGPDNDGDCPCLEGGARGGHRRTDQNNKPEYIIHIRTRVCEVVGGVREGERPWVGLEEGNECTPAWGNFRHANVDEQIYFVYQYPRSVNLRVQGQEARERYGRHEHARLVPYRSYAQGVQCFRRSPYSPAHDSAMHNQEHRDIYPPATKNVLLLLIADTAEQPATSEYPTATKQSIHLTAKILGRRVFSENSRFPSPFIPALLHTDLTSPSSVFKTPMHERLERGRVVGQKEAQWSLCQTACYVECCDRTVRLCWDQWDQDAIFQHRKGSGKPRMTTRIEKLSSSNRCYRDSFHHQRHAAASPRSIYAHDCEATCTFREHTDGTAVLLEFLLLHVFLHKARLQLGIFQQDKVRQRSWRRELNIAAKSTISVSDTNVSTFTPEKLNYVTQQTPFDTTYVETLLMNTLGDKCHIIDVYLQDYDQVPSYIQTHVGDGGLQRRGTHLSDGLRRDASDCVRSTFGRADTVIVITPLPSPL</sequence>
<proteinExistence type="predicted"/>
<comment type="caution">
    <text evidence="1">The sequence shown here is derived from an EMBL/GenBank/DDBJ whole genome shotgun (WGS) entry which is preliminary data.</text>
</comment>
<evidence type="ECO:0000313" key="1">
    <source>
        <dbReference type="EMBL" id="KAJ8880595.1"/>
    </source>
</evidence>
<gene>
    <name evidence="1" type="ORF">PR048_017065</name>
</gene>
<organism evidence="1 2">
    <name type="scientific">Dryococelus australis</name>
    <dbReference type="NCBI Taxonomy" id="614101"/>
    <lineage>
        <taxon>Eukaryota</taxon>
        <taxon>Metazoa</taxon>
        <taxon>Ecdysozoa</taxon>
        <taxon>Arthropoda</taxon>
        <taxon>Hexapoda</taxon>
        <taxon>Insecta</taxon>
        <taxon>Pterygota</taxon>
        <taxon>Neoptera</taxon>
        <taxon>Polyneoptera</taxon>
        <taxon>Phasmatodea</taxon>
        <taxon>Verophasmatodea</taxon>
        <taxon>Anareolatae</taxon>
        <taxon>Phasmatidae</taxon>
        <taxon>Eurycanthinae</taxon>
        <taxon>Dryococelus</taxon>
    </lineage>
</organism>
<dbReference type="Proteomes" id="UP001159363">
    <property type="component" value="Chromosome 5"/>
</dbReference>
<keyword evidence="2" id="KW-1185">Reference proteome</keyword>